<evidence type="ECO:0000259" key="1">
    <source>
        <dbReference type="Pfam" id="PF13021"/>
    </source>
</evidence>
<evidence type="ECO:0000313" key="3">
    <source>
        <dbReference type="Proteomes" id="UP001409585"/>
    </source>
</evidence>
<keyword evidence="3" id="KW-1185">Reference proteome</keyword>
<comment type="caution">
    <text evidence="2">The sequence shown here is derived from an EMBL/GenBank/DDBJ whole genome shotgun (WGS) entry which is preliminary data.</text>
</comment>
<name>A0AAV3U2S6_9ALTE</name>
<proteinExistence type="predicted"/>
<feature type="domain" description="DUF3885" evidence="1">
    <location>
        <begin position="29"/>
        <end position="197"/>
    </location>
</feature>
<dbReference type="EMBL" id="BAABLX010000021">
    <property type="protein sequence ID" value="GAA4943998.1"/>
    <property type="molecule type" value="Genomic_DNA"/>
</dbReference>
<accession>A0AAV3U2S6</accession>
<dbReference type="Proteomes" id="UP001409585">
    <property type="component" value="Unassembled WGS sequence"/>
</dbReference>
<reference evidence="3" key="1">
    <citation type="journal article" date="2019" name="Int. J. Syst. Evol. Microbiol.">
        <title>The Global Catalogue of Microorganisms (GCM) 10K type strain sequencing project: providing services to taxonomists for standard genome sequencing and annotation.</title>
        <authorList>
            <consortium name="The Broad Institute Genomics Platform"/>
            <consortium name="The Broad Institute Genome Sequencing Center for Infectious Disease"/>
            <person name="Wu L."/>
            <person name="Ma J."/>
        </authorList>
    </citation>
    <scope>NUCLEOTIDE SEQUENCE [LARGE SCALE GENOMIC DNA]</scope>
    <source>
        <strain evidence="3">JCM 19134</strain>
    </source>
</reference>
<dbReference type="AlphaFoldDB" id="A0AAV3U2S6"/>
<evidence type="ECO:0000313" key="2">
    <source>
        <dbReference type="EMBL" id="GAA4943998.1"/>
    </source>
</evidence>
<gene>
    <name evidence="2" type="ORF">GCM10025791_23560</name>
</gene>
<dbReference type="Pfam" id="PF13021">
    <property type="entry name" value="DUF3885"/>
    <property type="match status" value="1"/>
</dbReference>
<sequence>MLVALNFTMIEELARFWNSEFDNFAPEAHNLKHEFKSRWVRFHSLPESKRYPENEDEYLEVLRRHNIVLKELCGNRKKVFVVLPEYSEKSVPSQPQPETLKLFSGSEPWCTLVQHEDDDDYESYWHLHVSEVEFTGSELNSLFRMVANDEVGNIMIICPSKRIVFHPYDGGADIVLPSPQERDLLKKQHREWLSSHPEGF</sequence>
<protein>
    <recommendedName>
        <fullName evidence="1">DUF3885 domain-containing protein</fullName>
    </recommendedName>
</protein>
<organism evidence="2 3">
    <name type="scientific">Halioxenophilus aromaticivorans</name>
    <dbReference type="NCBI Taxonomy" id="1306992"/>
    <lineage>
        <taxon>Bacteria</taxon>
        <taxon>Pseudomonadati</taxon>
        <taxon>Pseudomonadota</taxon>
        <taxon>Gammaproteobacteria</taxon>
        <taxon>Alteromonadales</taxon>
        <taxon>Alteromonadaceae</taxon>
        <taxon>Halioxenophilus</taxon>
    </lineage>
</organism>
<dbReference type="InterPro" id="IPR024976">
    <property type="entry name" value="DUF3885"/>
</dbReference>